<comment type="pathway">
    <text evidence="4">Amino-acid biosynthesis; L-methionine biosynthesis via salvage pathway; L-methionine from S-methyl-5-thio-alpha-D-ribose 1-phosphate: step 4/6.</text>
</comment>
<dbReference type="EC" id="3.1.3.77" evidence="4"/>
<evidence type="ECO:0000256" key="1">
    <source>
        <dbReference type="ARBA" id="ARBA00022605"/>
    </source>
</evidence>
<dbReference type="GO" id="GO:0043716">
    <property type="term" value="F:2-hydroxy-3-keto-5-methylthiopentenyl-1-phosphate phosphatase activity"/>
    <property type="evidence" value="ECO:0007669"/>
    <property type="project" value="UniProtKB-UniRule"/>
</dbReference>
<dbReference type="SUPFAM" id="SSF56784">
    <property type="entry name" value="HAD-like"/>
    <property type="match status" value="1"/>
</dbReference>
<comment type="caution">
    <text evidence="5">The sequence shown here is derived from an EMBL/GenBank/DDBJ whole genome shotgun (WGS) entry which is preliminary data.</text>
</comment>
<comment type="catalytic activity">
    <reaction evidence="4">
        <text>5-methylsulfanyl-2,3-dioxopentyl phosphate + H2O = 1,2-dihydroxy-5-(methylsulfanyl)pent-1-en-3-one + phosphate</text>
        <dbReference type="Rhea" id="RHEA:21700"/>
        <dbReference type="ChEBI" id="CHEBI:15377"/>
        <dbReference type="ChEBI" id="CHEBI:43474"/>
        <dbReference type="ChEBI" id="CHEBI:49252"/>
        <dbReference type="ChEBI" id="CHEBI:58828"/>
        <dbReference type="EC" id="3.1.3.77"/>
    </reaction>
</comment>
<dbReference type="PANTHER" id="PTHR20371">
    <property type="entry name" value="ENOLASE-PHOSPHATASE E1"/>
    <property type="match status" value="1"/>
</dbReference>
<dbReference type="GO" id="GO:0043715">
    <property type="term" value="F:2,3-diketo-5-methylthiopentyl-1-phosphate enolase activity"/>
    <property type="evidence" value="ECO:0007669"/>
    <property type="project" value="UniProtKB-UniRule"/>
</dbReference>
<dbReference type="Gene3D" id="3.40.50.1000">
    <property type="entry name" value="HAD superfamily/HAD-like"/>
    <property type="match status" value="1"/>
</dbReference>
<comment type="cofactor">
    <cofactor evidence="4">
        <name>Mg(2+)</name>
        <dbReference type="ChEBI" id="CHEBI:18420"/>
    </cofactor>
    <text evidence="4">Binds 1 Mg(2+) ion per subunit.</text>
</comment>
<evidence type="ECO:0000313" key="5">
    <source>
        <dbReference type="EMBL" id="RKS68228.1"/>
    </source>
</evidence>
<keyword evidence="2 4" id="KW-0378">Hydrolase</keyword>
<evidence type="ECO:0000256" key="2">
    <source>
        <dbReference type="ARBA" id="ARBA00022801"/>
    </source>
</evidence>
<dbReference type="NCBIfam" id="TIGR01691">
    <property type="entry name" value="enolase-ppase"/>
    <property type="match status" value="1"/>
</dbReference>
<name>A0A495Q9Q4_9ACTN</name>
<dbReference type="AlphaFoldDB" id="A0A495Q9Q4"/>
<dbReference type="PRINTS" id="PR00413">
    <property type="entry name" value="HADHALOGNASE"/>
</dbReference>
<evidence type="ECO:0000313" key="6">
    <source>
        <dbReference type="Proteomes" id="UP000274601"/>
    </source>
</evidence>
<dbReference type="SFLD" id="SFLDS00003">
    <property type="entry name" value="Haloacid_Dehalogenase"/>
    <property type="match status" value="1"/>
</dbReference>
<dbReference type="InterPro" id="IPR023943">
    <property type="entry name" value="Enolase-ppase_E1"/>
</dbReference>
<dbReference type="EMBL" id="RBWU01000008">
    <property type="protein sequence ID" value="RKS68228.1"/>
    <property type="molecule type" value="Genomic_DNA"/>
</dbReference>
<keyword evidence="6" id="KW-1185">Reference proteome</keyword>
<dbReference type="GO" id="GO:0000287">
    <property type="term" value="F:magnesium ion binding"/>
    <property type="evidence" value="ECO:0007669"/>
    <property type="project" value="UniProtKB-UniRule"/>
</dbReference>
<dbReference type="OrthoDB" id="9797416at2"/>
<sequence>MKTAHQSDVPGKAAGSSSPIGAVVTDIEGTTSSILHVHRVLFPYSRDRVADWLWTAGPEHMPLIDDVRKLAGLPRASLDKVAEILRNWIDADRKASPLKEIQGLIWADGYQSGEISSHVYADVPRALRRWRASGLTVGSYSSGSILAQQLWFRHTPVGDLLPYFDRFFDIPAVGPKHERDSYQKITAAIGLPGEAVLFMSDVRAELDAAAAAGLRTVGVHRVPGDRPGLGDHPVIDTFDRLKESSWAHLFPEHGLPKSG</sequence>
<dbReference type="InterPro" id="IPR036412">
    <property type="entry name" value="HAD-like_sf"/>
</dbReference>
<evidence type="ECO:0000256" key="4">
    <source>
        <dbReference type="HAMAP-Rule" id="MF_01681"/>
    </source>
</evidence>
<dbReference type="GO" id="GO:0043874">
    <property type="term" value="F:acireductone synthase activity"/>
    <property type="evidence" value="ECO:0007669"/>
    <property type="project" value="UniProtKB-EC"/>
</dbReference>
<protein>
    <recommendedName>
        <fullName evidence="4">Enolase-phosphatase E1</fullName>
        <ecNumber evidence="4">3.1.3.77</ecNumber>
    </recommendedName>
    <alternativeName>
        <fullName evidence="4">2,3-diketo-5-methylthio-1-phosphopentane phosphatase</fullName>
    </alternativeName>
</protein>
<dbReference type="GO" id="GO:0019509">
    <property type="term" value="P:L-methionine salvage from methylthioadenosine"/>
    <property type="evidence" value="ECO:0007669"/>
    <property type="project" value="UniProtKB-UniRule"/>
</dbReference>
<reference evidence="5 6" key="1">
    <citation type="submission" date="2018-10" db="EMBL/GenBank/DDBJ databases">
        <title>Genomic Encyclopedia of Archaeal and Bacterial Type Strains, Phase II (KMG-II): from individual species to whole genera.</title>
        <authorList>
            <person name="Goeker M."/>
        </authorList>
    </citation>
    <scope>NUCLEOTIDE SEQUENCE [LARGE SCALE GENOMIC DNA]</scope>
    <source>
        <strain evidence="5 6">DSM 43383</strain>
    </source>
</reference>
<dbReference type="PANTHER" id="PTHR20371:SF1">
    <property type="entry name" value="ENOLASE-PHOSPHATASE E1"/>
    <property type="match status" value="1"/>
</dbReference>
<dbReference type="SFLD" id="SFLDG01133">
    <property type="entry name" value="C1.5.4:_Enolase-phosphatase_Li"/>
    <property type="match status" value="1"/>
</dbReference>
<keyword evidence="3 4" id="KW-0486">Methionine biosynthesis</keyword>
<evidence type="ECO:0000256" key="3">
    <source>
        <dbReference type="ARBA" id="ARBA00023167"/>
    </source>
</evidence>
<comment type="subunit">
    <text evidence="4">Monomer.</text>
</comment>
<accession>A0A495Q9Q4</accession>
<proteinExistence type="inferred from homology"/>
<dbReference type="InterPro" id="IPR006439">
    <property type="entry name" value="HAD-SF_hydro_IA"/>
</dbReference>
<dbReference type="SFLD" id="SFLDG01129">
    <property type="entry name" value="C1.5:_HAD__Beta-PGM__Phosphata"/>
    <property type="match status" value="1"/>
</dbReference>
<comment type="similarity">
    <text evidence="4">Belongs to the HAD-like hydrolase superfamily. MasA/MtnC family.</text>
</comment>
<gene>
    <name evidence="4" type="primary">mtnC</name>
    <name evidence="5" type="ORF">BZB76_6482</name>
</gene>
<dbReference type="Pfam" id="PF00702">
    <property type="entry name" value="Hydrolase"/>
    <property type="match status" value="1"/>
</dbReference>
<dbReference type="Proteomes" id="UP000274601">
    <property type="component" value="Unassembled WGS sequence"/>
</dbReference>
<keyword evidence="4" id="KW-0479">Metal-binding</keyword>
<keyword evidence="1 4" id="KW-0028">Amino-acid biosynthesis</keyword>
<dbReference type="UniPathway" id="UPA00904">
    <property type="reaction ID" value="UER00876"/>
</dbReference>
<dbReference type="CDD" id="cd01629">
    <property type="entry name" value="HAD_EP"/>
    <property type="match status" value="1"/>
</dbReference>
<comment type="pathway">
    <text evidence="4">Amino-acid biosynthesis; L-methionine biosynthesis via salvage pathway; L-methionine from S-methyl-5-thio-alpha-D-ribose 1-phosphate: step 3/6.</text>
</comment>
<keyword evidence="4" id="KW-0460">Magnesium</keyword>
<comment type="function">
    <text evidence="4">Bifunctional enzyme that catalyzes the enolization of 2,3-diketo-5-methylthiopentyl-1-phosphate (DK-MTP-1-P) into the intermediate 2-hydroxy-3-keto-5-methylthiopentenyl-1-phosphate (HK-MTPenyl-1-P), which is then dephosphorylated to form the acireductone 1,2-dihydroxy-3-keto-5-methylthiopentene (DHK-MTPene).</text>
</comment>
<dbReference type="Gene3D" id="1.10.720.60">
    <property type="match status" value="1"/>
</dbReference>
<organism evidence="5 6">
    <name type="scientific">Actinomadura pelletieri DSM 43383</name>
    <dbReference type="NCBI Taxonomy" id="1120940"/>
    <lineage>
        <taxon>Bacteria</taxon>
        <taxon>Bacillati</taxon>
        <taxon>Actinomycetota</taxon>
        <taxon>Actinomycetes</taxon>
        <taxon>Streptosporangiales</taxon>
        <taxon>Thermomonosporaceae</taxon>
        <taxon>Actinomadura</taxon>
    </lineage>
</organism>
<dbReference type="InterPro" id="IPR023214">
    <property type="entry name" value="HAD_sf"/>
</dbReference>
<dbReference type="HAMAP" id="MF_01681">
    <property type="entry name" value="Salvage_MtnC"/>
    <property type="match status" value="1"/>
</dbReference>